<sequence length="506" mass="57372">MSSSHSSQPPSSPASTSNQSQRRPRSSSQSSLDFEYGQRRKRRAPDLVVRAAKHLARTVCIKFSANDILKHGLEILAAHEEGELDELPAAKFSVFQAILRMIPDTKRKLLGEKGDEYLEHLASRIDEGVSSARSDDTIGLKKAIVDFIGPVHPPIAKNQKCTRGFKHHVTGDLLCPPRLDWTDRTVRQQLKDEVTRPKVKEYPKFLYAENTIQEEDVFEGLFRGPLLMKAAKHIFIGPSSADSQDTSSRSTRQGNAALNGMTKVTKEAIAYIATMVRFALSSDESFGADPTCCFDIHAFYRSIINMLELPDIQTDVKDLLEFWDQTLFGQNPTEEEDDEDDTFAILRRQQDKEEDHLAGRVIRRSSSRTISKKKLEEDDDVKDFVTPQTEFKTPSFSDANLLKVKKADIIQFERKGYYICDRAAEEGKEAEFVKIPEMERPQVLRLKLLVLEELCLRRSMLSPRQRVELGRVDGQGRPTVCCEVSCQRPDADQEVCFQIGDQARFE</sequence>
<dbReference type="GO" id="GO:0005829">
    <property type="term" value="C:cytosol"/>
    <property type="evidence" value="ECO:0007669"/>
    <property type="project" value="TreeGrafter"/>
</dbReference>
<dbReference type="HOGENOM" id="CLU_538831_0_0_1"/>
<organism evidence="4 5">
    <name type="scientific">Tulasnella calospora MUT 4182</name>
    <dbReference type="NCBI Taxonomy" id="1051891"/>
    <lineage>
        <taxon>Eukaryota</taxon>
        <taxon>Fungi</taxon>
        <taxon>Dikarya</taxon>
        <taxon>Basidiomycota</taxon>
        <taxon>Agaricomycotina</taxon>
        <taxon>Agaricomycetes</taxon>
        <taxon>Cantharellales</taxon>
        <taxon>Tulasnellaceae</taxon>
        <taxon>Tulasnella</taxon>
    </lineage>
</organism>
<accession>A0A0C3Q884</accession>
<dbReference type="InterPro" id="IPR050132">
    <property type="entry name" value="Gln/Glu-tRNA_Ligase"/>
</dbReference>
<proteinExistence type="predicted"/>
<keyword evidence="1" id="KW-0648">Protein biosynthesis</keyword>
<evidence type="ECO:0000313" key="5">
    <source>
        <dbReference type="Proteomes" id="UP000054248"/>
    </source>
</evidence>
<dbReference type="InterPro" id="IPR011035">
    <property type="entry name" value="Ribosomal_bL25/Gln-tRNA_synth"/>
</dbReference>
<dbReference type="GO" id="GO:0017102">
    <property type="term" value="C:methionyl glutamyl tRNA synthetase complex"/>
    <property type="evidence" value="ECO:0007669"/>
    <property type="project" value="TreeGrafter"/>
</dbReference>
<dbReference type="InterPro" id="IPR020056">
    <property type="entry name" value="Rbsml_bL25/Gln-tRNA_synth_N"/>
</dbReference>
<protein>
    <recommendedName>
        <fullName evidence="3">tRNA synthetases class I (E and Q) anti-codon binding domain-containing protein</fullName>
    </recommendedName>
</protein>
<dbReference type="Pfam" id="PF20414">
    <property type="entry name" value="DUF6698"/>
    <property type="match status" value="1"/>
</dbReference>
<dbReference type="PANTHER" id="PTHR43097">
    <property type="entry name" value="GLUTAMINE-TRNA LIGASE"/>
    <property type="match status" value="1"/>
</dbReference>
<feature type="compositionally biased region" description="Low complexity" evidence="2">
    <location>
        <begin position="1"/>
        <end position="31"/>
    </location>
</feature>
<feature type="region of interest" description="Disordered" evidence="2">
    <location>
        <begin position="1"/>
        <end position="39"/>
    </location>
</feature>
<dbReference type="Gene3D" id="2.40.240.10">
    <property type="entry name" value="Ribosomal Protein L25, Chain P"/>
    <property type="match status" value="1"/>
</dbReference>
<dbReference type="InterPro" id="IPR046521">
    <property type="entry name" value="DUF6698"/>
</dbReference>
<evidence type="ECO:0000259" key="3">
    <source>
        <dbReference type="Pfam" id="PF20974"/>
    </source>
</evidence>
<evidence type="ECO:0000256" key="1">
    <source>
        <dbReference type="ARBA" id="ARBA00022917"/>
    </source>
</evidence>
<dbReference type="InterPro" id="IPR049437">
    <property type="entry name" value="tRNA-synt_1c_C2"/>
</dbReference>
<dbReference type="EMBL" id="KN823197">
    <property type="protein sequence ID" value="KIO19899.1"/>
    <property type="molecule type" value="Genomic_DNA"/>
</dbReference>
<dbReference type="GO" id="GO:0004818">
    <property type="term" value="F:glutamate-tRNA ligase activity"/>
    <property type="evidence" value="ECO:0007669"/>
    <property type="project" value="TreeGrafter"/>
</dbReference>
<reference evidence="5" key="2">
    <citation type="submission" date="2015-01" db="EMBL/GenBank/DDBJ databases">
        <title>Evolutionary Origins and Diversification of the Mycorrhizal Mutualists.</title>
        <authorList>
            <consortium name="DOE Joint Genome Institute"/>
            <consortium name="Mycorrhizal Genomics Consortium"/>
            <person name="Kohler A."/>
            <person name="Kuo A."/>
            <person name="Nagy L.G."/>
            <person name="Floudas D."/>
            <person name="Copeland A."/>
            <person name="Barry K.W."/>
            <person name="Cichocki N."/>
            <person name="Veneault-Fourrey C."/>
            <person name="LaButti K."/>
            <person name="Lindquist E.A."/>
            <person name="Lipzen A."/>
            <person name="Lundell T."/>
            <person name="Morin E."/>
            <person name="Murat C."/>
            <person name="Riley R."/>
            <person name="Ohm R."/>
            <person name="Sun H."/>
            <person name="Tunlid A."/>
            <person name="Henrissat B."/>
            <person name="Grigoriev I.V."/>
            <person name="Hibbett D.S."/>
            <person name="Martin F."/>
        </authorList>
    </citation>
    <scope>NUCLEOTIDE SEQUENCE [LARGE SCALE GENOMIC DNA]</scope>
    <source>
        <strain evidence="5">MUT 4182</strain>
    </source>
</reference>
<gene>
    <name evidence="4" type="ORF">M407DRAFT_30426</name>
</gene>
<dbReference type="AlphaFoldDB" id="A0A0C3Q884"/>
<dbReference type="PANTHER" id="PTHR43097:SF5">
    <property type="entry name" value="GLUTAMATE--TRNA LIGASE"/>
    <property type="match status" value="1"/>
</dbReference>
<dbReference type="Pfam" id="PF20974">
    <property type="entry name" value="tRNA-synt_1c_C2"/>
    <property type="match status" value="1"/>
</dbReference>
<dbReference type="GO" id="GO:0006424">
    <property type="term" value="P:glutamyl-tRNA aminoacylation"/>
    <property type="evidence" value="ECO:0007669"/>
    <property type="project" value="TreeGrafter"/>
</dbReference>
<dbReference type="OrthoDB" id="3160134at2759"/>
<feature type="domain" description="tRNA synthetases class I (E and Q) anti-codon binding" evidence="3">
    <location>
        <begin position="376"/>
        <end position="421"/>
    </location>
</feature>
<evidence type="ECO:0000313" key="4">
    <source>
        <dbReference type="EMBL" id="KIO19899.1"/>
    </source>
</evidence>
<reference evidence="4 5" key="1">
    <citation type="submission" date="2014-04" db="EMBL/GenBank/DDBJ databases">
        <authorList>
            <consortium name="DOE Joint Genome Institute"/>
            <person name="Kuo A."/>
            <person name="Girlanda M."/>
            <person name="Perotto S."/>
            <person name="Kohler A."/>
            <person name="Nagy L.G."/>
            <person name="Floudas D."/>
            <person name="Copeland A."/>
            <person name="Barry K.W."/>
            <person name="Cichocki N."/>
            <person name="Veneault-Fourrey C."/>
            <person name="LaButti K."/>
            <person name="Lindquist E.A."/>
            <person name="Lipzen A."/>
            <person name="Lundell T."/>
            <person name="Morin E."/>
            <person name="Murat C."/>
            <person name="Sun H."/>
            <person name="Tunlid A."/>
            <person name="Henrissat B."/>
            <person name="Grigoriev I.V."/>
            <person name="Hibbett D.S."/>
            <person name="Martin F."/>
            <person name="Nordberg H.P."/>
            <person name="Cantor M.N."/>
            <person name="Hua S.X."/>
        </authorList>
    </citation>
    <scope>NUCLEOTIDE SEQUENCE [LARGE SCALE GENOMIC DNA]</scope>
    <source>
        <strain evidence="4 5">MUT 4182</strain>
    </source>
</reference>
<dbReference type="STRING" id="1051891.A0A0C3Q884"/>
<evidence type="ECO:0000256" key="2">
    <source>
        <dbReference type="SAM" id="MobiDB-lite"/>
    </source>
</evidence>
<name>A0A0C3Q884_9AGAM</name>
<keyword evidence="5" id="KW-1185">Reference proteome</keyword>
<dbReference type="Proteomes" id="UP000054248">
    <property type="component" value="Unassembled WGS sequence"/>
</dbReference>
<dbReference type="SUPFAM" id="SSF50715">
    <property type="entry name" value="Ribosomal protein L25-like"/>
    <property type="match status" value="1"/>
</dbReference>